<comment type="similarity">
    <text evidence="2">Belongs to the EccB family.</text>
</comment>
<accession>A0ABS7R145</accession>
<keyword evidence="7" id="KW-0067">ATP-binding</keyword>
<keyword evidence="8" id="KW-1133">Transmembrane helix</keyword>
<evidence type="ECO:0000256" key="3">
    <source>
        <dbReference type="ARBA" id="ARBA00022475"/>
    </source>
</evidence>
<evidence type="ECO:0000256" key="1">
    <source>
        <dbReference type="ARBA" id="ARBA00004162"/>
    </source>
</evidence>
<evidence type="ECO:0000256" key="8">
    <source>
        <dbReference type="ARBA" id="ARBA00022989"/>
    </source>
</evidence>
<dbReference type="PANTHER" id="PTHR40765:SF2">
    <property type="entry name" value="ESX-2 SECRETION SYSTEM ATPASE ECCB2"/>
    <property type="match status" value="1"/>
</dbReference>
<gene>
    <name evidence="11" type="primary">eccB</name>
    <name evidence="11" type="ORF">K7472_30690</name>
</gene>
<sequence length="509" mass="52254">MASRRDELNAYTFARKRTVAAFLQPSPSGSEEGAPRPLRAVAPSLVAAALLVAGFGAWGLIKPGAPQGWAEPYSKVLVGSQSTTRYVVVEAGGKKQLDPVLNLASAKLLLDPSKFGVLKVDESVLDNGEIPHGPTLGIPYAPDRLPGAGDAGTPKLWAVCEQPGGDVTSAQKAAFVLAARDAPKVDGTGRLRGDQTLYVQGPDGTRYLVDASGTRFPIQPGATRGGDPNLLLRALFGDGAVPQKVTADWLETFNSGQPLAFPHPDGFGGPAGVPRLDPRLDHVGMVLSAPSGGGTQSYVVLRGQVARVSALVATLLLNAPGAPAMYPGGTPAPQHVAAQDLTPAATPYLGDTGWPATMPHQADTGSTSTVCSVYRGTMNGSRPALSVWAGTDYPAAVADGGSTAYVTPGSGLLYRQVTGSAGGSGPVFLLTDTGLRYGVQSNDDSDTARSKVTDPSAGSTSDGQQQTDEAQVRLGYGGVQPVPVPRTWSSFLPAGPTLDTNSAAQPQGS</sequence>
<dbReference type="InterPro" id="IPR042485">
    <property type="entry name" value="T7SS_EccB_R3"/>
</dbReference>
<keyword evidence="9" id="KW-0472">Membrane</keyword>
<keyword evidence="6" id="KW-0378">Hydrolase</keyword>
<evidence type="ECO:0000313" key="11">
    <source>
        <dbReference type="EMBL" id="MBY8889181.1"/>
    </source>
</evidence>
<dbReference type="Pfam" id="PF05108">
    <property type="entry name" value="T7SS_ESX1_EccB"/>
    <property type="match status" value="1"/>
</dbReference>
<keyword evidence="3" id="KW-1003">Cell membrane</keyword>
<feature type="compositionally biased region" description="Polar residues" evidence="10">
    <location>
        <begin position="498"/>
        <end position="509"/>
    </location>
</feature>
<feature type="compositionally biased region" description="Polar residues" evidence="10">
    <location>
        <begin position="456"/>
        <end position="469"/>
    </location>
</feature>
<reference evidence="11 12" key="1">
    <citation type="submission" date="2021-08" db="EMBL/GenBank/DDBJ databases">
        <title>Streptomyces sp. PTM05 isolated from lichen.</title>
        <authorList>
            <person name="Somphong A."/>
            <person name="Phongsopitanun W."/>
            <person name="Tanasupawat S."/>
        </authorList>
    </citation>
    <scope>NUCLEOTIDE SEQUENCE [LARGE SCALE GENOMIC DNA]</scope>
    <source>
        <strain evidence="11 12">Ptm05</strain>
    </source>
</reference>
<dbReference type="InterPro" id="IPR044857">
    <property type="entry name" value="T7SS_EccB_R1"/>
</dbReference>
<evidence type="ECO:0000256" key="5">
    <source>
        <dbReference type="ARBA" id="ARBA00022741"/>
    </source>
</evidence>
<dbReference type="Gene3D" id="2.40.50.910">
    <property type="entry name" value="Type VII secretion system EccB, repeat 3 domain"/>
    <property type="match status" value="1"/>
</dbReference>
<dbReference type="Gene3D" id="3.30.2390.20">
    <property type="entry name" value="Type VII secretion system EccB, repeat 1 domain"/>
    <property type="match status" value="1"/>
</dbReference>
<evidence type="ECO:0000256" key="7">
    <source>
        <dbReference type="ARBA" id="ARBA00022840"/>
    </source>
</evidence>
<keyword evidence="4" id="KW-0812">Transmembrane</keyword>
<keyword evidence="12" id="KW-1185">Reference proteome</keyword>
<name>A0ABS7R145_9ACTN</name>
<organism evidence="11 12">
    <name type="scientific">Streptantibioticus parmotrematis</name>
    <dbReference type="NCBI Taxonomy" id="2873249"/>
    <lineage>
        <taxon>Bacteria</taxon>
        <taxon>Bacillati</taxon>
        <taxon>Actinomycetota</taxon>
        <taxon>Actinomycetes</taxon>
        <taxon>Kitasatosporales</taxon>
        <taxon>Streptomycetaceae</taxon>
        <taxon>Streptantibioticus</taxon>
    </lineage>
</organism>
<evidence type="ECO:0000256" key="6">
    <source>
        <dbReference type="ARBA" id="ARBA00022801"/>
    </source>
</evidence>
<dbReference type="Proteomes" id="UP001198565">
    <property type="component" value="Unassembled WGS sequence"/>
</dbReference>
<comment type="caution">
    <text evidence="11">The sequence shown here is derived from an EMBL/GenBank/DDBJ whole genome shotgun (WGS) entry which is preliminary data.</text>
</comment>
<evidence type="ECO:0000313" key="12">
    <source>
        <dbReference type="Proteomes" id="UP001198565"/>
    </source>
</evidence>
<dbReference type="PANTHER" id="PTHR40765">
    <property type="entry name" value="ESX-2 SECRETION SYSTEM ATPASE ECCB2"/>
    <property type="match status" value="1"/>
</dbReference>
<dbReference type="NCBIfam" id="TIGR03919">
    <property type="entry name" value="T7SS_EccB"/>
    <property type="match status" value="1"/>
</dbReference>
<dbReference type="InterPro" id="IPR007795">
    <property type="entry name" value="T7SS_EccB"/>
</dbReference>
<feature type="region of interest" description="Disordered" evidence="10">
    <location>
        <begin position="440"/>
        <end position="509"/>
    </location>
</feature>
<evidence type="ECO:0000256" key="9">
    <source>
        <dbReference type="ARBA" id="ARBA00023136"/>
    </source>
</evidence>
<keyword evidence="5" id="KW-0547">Nucleotide-binding</keyword>
<evidence type="ECO:0000256" key="2">
    <source>
        <dbReference type="ARBA" id="ARBA00008149"/>
    </source>
</evidence>
<dbReference type="EMBL" id="JAINVZ010000037">
    <property type="protein sequence ID" value="MBY8889181.1"/>
    <property type="molecule type" value="Genomic_DNA"/>
</dbReference>
<proteinExistence type="inferred from homology"/>
<comment type="subcellular location">
    <subcellularLocation>
        <location evidence="1">Cell membrane</location>
        <topology evidence="1">Single-pass membrane protein</topology>
    </subcellularLocation>
</comment>
<evidence type="ECO:0000256" key="4">
    <source>
        <dbReference type="ARBA" id="ARBA00022692"/>
    </source>
</evidence>
<protein>
    <submittedName>
        <fullName evidence="11">Type VII secretion protein EccB</fullName>
    </submittedName>
</protein>
<dbReference type="RefSeq" id="WP_222982289.1">
    <property type="nucleotide sequence ID" value="NZ_JAINVZ010000037.1"/>
</dbReference>
<evidence type="ECO:0000256" key="10">
    <source>
        <dbReference type="SAM" id="MobiDB-lite"/>
    </source>
</evidence>